<comment type="caution">
    <text evidence="4">The sequence shown here is derived from an EMBL/GenBank/DDBJ whole genome shotgun (WGS) entry which is preliminary data.</text>
</comment>
<evidence type="ECO:0000256" key="1">
    <source>
        <dbReference type="ARBA" id="ARBA00006484"/>
    </source>
</evidence>
<keyword evidence="5" id="KW-1185">Reference proteome</keyword>
<dbReference type="OrthoDB" id="6503536at2"/>
<keyword evidence="3" id="KW-0560">Oxidoreductase</keyword>
<dbReference type="Gene3D" id="3.40.50.720">
    <property type="entry name" value="NAD(P)-binding Rossmann-like Domain"/>
    <property type="match status" value="1"/>
</dbReference>
<dbReference type="PROSITE" id="PS00061">
    <property type="entry name" value="ADH_SHORT"/>
    <property type="match status" value="1"/>
</dbReference>
<dbReference type="PRINTS" id="PR00081">
    <property type="entry name" value="GDHRDH"/>
</dbReference>
<dbReference type="AlphaFoldDB" id="A0A4Z0LZR6"/>
<dbReference type="PANTHER" id="PTHR43391">
    <property type="entry name" value="RETINOL DEHYDROGENASE-RELATED"/>
    <property type="match status" value="1"/>
</dbReference>
<dbReference type="InterPro" id="IPR036291">
    <property type="entry name" value="NAD(P)-bd_dom_sf"/>
</dbReference>
<dbReference type="Pfam" id="PF00106">
    <property type="entry name" value="adh_short"/>
    <property type="match status" value="1"/>
</dbReference>
<dbReference type="SUPFAM" id="SSF51735">
    <property type="entry name" value="NAD(P)-binding Rossmann-fold domains"/>
    <property type="match status" value="1"/>
</dbReference>
<dbReference type="PANTHER" id="PTHR43391:SF14">
    <property type="entry name" value="DEHYDROGENASE_REDUCTASE SDR FAMILY PROTEIN 7-LIKE"/>
    <property type="match status" value="1"/>
</dbReference>
<reference evidence="4 5" key="1">
    <citation type="submission" date="2019-04" db="EMBL/GenBank/DDBJ databases">
        <title>Taxonomy of novel Haliea sp. from mangrove soil of West Coast of India.</title>
        <authorList>
            <person name="Verma A."/>
            <person name="Kumar P."/>
            <person name="Krishnamurthi S."/>
        </authorList>
    </citation>
    <scope>NUCLEOTIDE SEQUENCE [LARGE SCALE GENOMIC DNA]</scope>
    <source>
        <strain evidence="4 5">SAOS-164</strain>
    </source>
</reference>
<dbReference type="InterPro" id="IPR020904">
    <property type="entry name" value="Sc_DH/Rdtase_CS"/>
</dbReference>
<dbReference type="EMBL" id="SRLE01000009">
    <property type="protein sequence ID" value="TGD72710.1"/>
    <property type="molecule type" value="Genomic_DNA"/>
</dbReference>
<gene>
    <name evidence="4" type="ORF">E4634_14425</name>
</gene>
<accession>A0A4Z0LZR6</accession>
<evidence type="ECO:0000256" key="3">
    <source>
        <dbReference type="ARBA" id="ARBA00023002"/>
    </source>
</evidence>
<evidence type="ECO:0000313" key="5">
    <source>
        <dbReference type="Proteomes" id="UP000298050"/>
    </source>
</evidence>
<dbReference type="Proteomes" id="UP000298050">
    <property type="component" value="Unassembled WGS sequence"/>
</dbReference>
<organism evidence="4 5">
    <name type="scientific">Mangrovimicrobium sediminis</name>
    <dbReference type="NCBI Taxonomy" id="2562682"/>
    <lineage>
        <taxon>Bacteria</taxon>
        <taxon>Pseudomonadati</taxon>
        <taxon>Pseudomonadota</taxon>
        <taxon>Gammaproteobacteria</taxon>
        <taxon>Cellvibrionales</taxon>
        <taxon>Halieaceae</taxon>
        <taxon>Mangrovimicrobium</taxon>
    </lineage>
</organism>
<keyword evidence="2" id="KW-0521">NADP</keyword>
<evidence type="ECO:0000313" key="4">
    <source>
        <dbReference type="EMBL" id="TGD72710.1"/>
    </source>
</evidence>
<protein>
    <submittedName>
        <fullName evidence="4">SDR family oxidoreductase</fullName>
    </submittedName>
</protein>
<dbReference type="RefSeq" id="WP_135445088.1">
    <property type="nucleotide sequence ID" value="NZ_SRLE01000009.1"/>
</dbReference>
<name>A0A4Z0LZR6_9GAMM</name>
<comment type="similarity">
    <text evidence="1">Belongs to the short-chain dehydrogenases/reductases (SDR) family.</text>
</comment>
<evidence type="ECO:0000256" key="2">
    <source>
        <dbReference type="ARBA" id="ARBA00022857"/>
    </source>
</evidence>
<proteinExistence type="inferred from homology"/>
<sequence length="279" mass="29996">MHEAHFRGGCAVVTGAGSGLGEAMALRFAAAGAAVVALDIDVERANATAQRIKADGHRAMALQLDVADPCALAAAADAVREFGGCSVLCANAGVQQFGAIDKLTAQDWRWVLDVNLLGLINTVTTFLPLLRDSEYSRHIVVTSSSVVHTPGIRMAAYTTSKYAVTGFAETLRMELAPENIGVSILFPSGMVTRHLESSALARPEALGKSELRREDIDAMMASRDMDQGSHVATAEYATRHLLRDVAANERYILTHDDYRATLEDNFAELLEAHARAQED</sequence>
<dbReference type="CDD" id="cd05233">
    <property type="entry name" value="SDR_c"/>
    <property type="match status" value="1"/>
</dbReference>
<dbReference type="GO" id="GO:0016491">
    <property type="term" value="F:oxidoreductase activity"/>
    <property type="evidence" value="ECO:0007669"/>
    <property type="project" value="UniProtKB-KW"/>
</dbReference>
<dbReference type="InterPro" id="IPR002347">
    <property type="entry name" value="SDR_fam"/>
</dbReference>